<keyword evidence="2" id="KW-1185">Reference proteome</keyword>
<dbReference type="Proteomes" id="UP000681041">
    <property type="component" value="Chromosome"/>
</dbReference>
<dbReference type="RefSeq" id="WP_211532408.1">
    <property type="nucleotide sequence ID" value="NZ_CP058560.1"/>
</dbReference>
<proteinExistence type="predicted"/>
<gene>
    <name evidence="1" type="ORF">HYG87_06605</name>
</gene>
<reference evidence="1" key="1">
    <citation type="submission" date="2020-07" db="EMBL/GenBank/DDBJ databases">
        <title>Methanobacterium. sp. MethCan genome.</title>
        <authorList>
            <person name="Postec A."/>
            <person name="Quemeneur M."/>
        </authorList>
    </citation>
    <scope>NUCLEOTIDE SEQUENCE</scope>
    <source>
        <strain evidence="1">MethCAN</strain>
    </source>
</reference>
<dbReference type="EMBL" id="CP058560">
    <property type="protein sequence ID" value="QUH23453.1"/>
    <property type="molecule type" value="Genomic_DNA"/>
</dbReference>
<organism evidence="1 2">
    <name type="scientific">Methanobacterium alkalithermotolerans</name>
    <dbReference type="NCBI Taxonomy" id="2731220"/>
    <lineage>
        <taxon>Archaea</taxon>
        <taxon>Methanobacteriati</taxon>
        <taxon>Methanobacteriota</taxon>
        <taxon>Methanomada group</taxon>
        <taxon>Methanobacteria</taxon>
        <taxon>Methanobacteriales</taxon>
        <taxon>Methanobacteriaceae</taxon>
        <taxon>Methanobacterium</taxon>
    </lineage>
</organism>
<dbReference type="AlphaFoldDB" id="A0A8T8K8L4"/>
<protein>
    <submittedName>
        <fullName evidence="1">Uncharacterized protein</fullName>
    </submittedName>
</protein>
<accession>A0A8T8K8L4</accession>
<dbReference type="GeneID" id="64820419"/>
<name>A0A8T8K8L4_9EURY</name>
<evidence type="ECO:0000313" key="2">
    <source>
        <dbReference type="Proteomes" id="UP000681041"/>
    </source>
</evidence>
<sequence>MICWRKIIQNQSKSIVQYEQLLDFNMILKEQWTPRTLEDKLIHSYSLENKGTYYLEVPIGSSKNGNWPPKSRIRRIDAVKFPLKTTNSSHIYPQKEFSYKKFKEEVSHKSVELIEAKKRLNRLVIGQVIAGYDMFMREYNPKKVDMVILCTGADPALEWVCQKRDIEVEIINP</sequence>
<evidence type="ECO:0000313" key="1">
    <source>
        <dbReference type="EMBL" id="QUH23453.1"/>
    </source>
</evidence>
<dbReference type="KEGG" id="meme:HYG87_06605"/>